<proteinExistence type="predicted"/>
<dbReference type="Proteomes" id="UP000719412">
    <property type="component" value="Unassembled WGS sequence"/>
</dbReference>
<feature type="region of interest" description="Disordered" evidence="1">
    <location>
        <begin position="309"/>
        <end position="331"/>
    </location>
</feature>
<feature type="compositionally biased region" description="Basic and acidic residues" evidence="1">
    <location>
        <begin position="198"/>
        <end position="209"/>
    </location>
</feature>
<protein>
    <recommendedName>
        <fullName evidence="4">DUF4817 domain-containing protein</fullName>
    </recommendedName>
</protein>
<feature type="region of interest" description="Disordered" evidence="1">
    <location>
        <begin position="249"/>
        <end position="292"/>
    </location>
</feature>
<evidence type="ECO:0000256" key="1">
    <source>
        <dbReference type="SAM" id="MobiDB-lite"/>
    </source>
</evidence>
<name>A0A8J6LCB4_TENMO</name>
<dbReference type="EMBL" id="JABDTM020020468">
    <property type="protein sequence ID" value="KAH0817014.1"/>
    <property type="molecule type" value="Genomic_DNA"/>
</dbReference>
<sequence>MVLSLEQNTFIVMSYYRNGTLQNGEWVYSINACKEEFFAKFPNCNVVEANLIAHIRRVVNRFVATGSVEKGKSVGRPPVNEEIVEDLRQRIEQSPKTSLRKLSLQADVPLSTCQKIVRKNLNLYPYKITTLQELRPGDSERRLEYCNWFLNNLNDDRAPTQNPQRITEELVLSSVQRSTEQHCNNVSEAKVKGPIKLTGEKTGWRPFRDRNRKRRRRINFGTSVASDQQDSPFQDYISVSINIPSRLSIFSTPTTPSSRSTSTTQFSSRTTSWRHPSVKPNQGGSEPRLRRSYVGGYHTHSDELLLSTLEPPSAPLNHATSSKPERGVTSTRNIAPCAVQRPGKPPLDNLLKGLKLRSQLCIEFFKGRRRRERTLDELDKVVKEKRRDEKIICCLYKLEESVLSLRNTSETIFR</sequence>
<comment type="caution">
    <text evidence="2">The sequence shown here is derived from an EMBL/GenBank/DDBJ whole genome shotgun (WGS) entry which is preliminary data.</text>
</comment>
<gene>
    <name evidence="2" type="ORF">GEV33_005777</name>
</gene>
<feature type="compositionally biased region" description="Polar residues" evidence="1">
    <location>
        <begin position="318"/>
        <end position="331"/>
    </location>
</feature>
<keyword evidence="3" id="KW-1185">Reference proteome</keyword>
<accession>A0A8J6LCB4</accession>
<dbReference type="PANTHER" id="PTHR47326:SF1">
    <property type="entry name" value="HTH PSQ-TYPE DOMAIN-CONTAINING PROTEIN"/>
    <property type="match status" value="1"/>
</dbReference>
<organism evidence="2 3">
    <name type="scientific">Tenebrio molitor</name>
    <name type="common">Yellow mealworm beetle</name>
    <dbReference type="NCBI Taxonomy" id="7067"/>
    <lineage>
        <taxon>Eukaryota</taxon>
        <taxon>Metazoa</taxon>
        <taxon>Ecdysozoa</taxon>
        <taxon>Arthropoda</taxon>
        <taxon>Hexapoda</taxon>
        <taxon>Insecta</taxon>
        <taxon>Pterygota</taxon>
        <taxon>Neoptera</taxon>
        <taxon>Endopterygota</taxon>
        <taxon>Coleoptera</taxon>
        <taxon>Polyphaga</taxon>
        <taxon>Cucujiformia</taxon>
        <taxon>Tenebrionidae</taxon>
        <taxon>Tenebrio</taxon>
    </lineage>
</organism>
<reference evidence="2" key="2">
    <citation type="submission" date="2021-08" db="EMBL/GenBank/DDBJ databases">
        <authorList>
            <person name="Eriksson T."/>
        </authorList>
    </citation>
    <scope>NUCLEOTIDE SEQUENCE</scope>
    <source>
        <strain evidence="2">Stoneville</strain>
        <tissue evidence="2">Whole head</tissue>
    </source>
</reference>
<feature type="region of interest" description="Disordered" evidence="1">
    <location>
        <begin position="198"/>
        <end position="229"/>
    </location>
</feature>
<evidence type="ECO:0000313" key="3">
    <source>
        <dbReference type="Proteomes" id="UP000719412"/>
    </source>
</evidence>
<feature type="compositionally biased region" description="Low complexity" evidence="1">
    <location>
        <begin position="250"/>
        <end position="271"/>
    </location>
</feature>
<reference evidence="2" key="1">
    <citation type="journal article" date="2020" name="J Insects Food Feed">
        <title>The yellow mealworm (Tenebrio molitor) genome: a resource for the emerging insects as food and feed industry.</title>
        <authorList>
            <person name="Eriksson T."/>
            <person name="Andere A."/>
            <person name="Kelstrup H."/>
            <person name="Emery V."/>
            <person name="Picard C."/>
        </authorList>
    </citation>
    <scope>NUCLEOTIDE SEQUENCE</scope>
    <source>
        <strain evidence="2">Stoneville</strain>
        <tissue evidence="2">Whole head</tissue>
    </source>
</reference>
<evidence type="ECO:0000313" key="2">
    <source>
        <dbReference type="EMBL" id="KAH0817014.1"/>
    </source>
</evidence>
<feature type="compositionally biased region" description="Polar residues" evidence="1">
    <location>
        <begin position="220"/>
        <end position="229"/>
    </location>
</feature>
<evidence type="ECO:0008006" key="4">
    <source>
        <dbReference type="Google" id="ProtNLM"/>
    </source>
</evidence>
<dbReference type="PANTHER" id="PTHR47326">
    <property type="entry name" value="TRANSPOSABLE ELEMENT TC3 TRANSPOSASE-LIKE PROTEIN"/>
    <property type="match status" value="1"/>
</dbReference>
<dbReference type="AlphaFoldDB" id="A0A8J6LCB4"/>